<dbReference type="Proteomes" id="UP000762676">
    <property type="component" value="Unassembled WGS sequence"/>
</dbReference>
<name>A0AAV4IPR9_9GAST</name>
<reference evidence="1 2" key="1">
    <citation type="journal article" date="2021" name="Elife">
        <title>Chloroplast acquisition without the gene transfer in kleptoplastic sea slugs, Plakobranchus ocellatus.</title>
        <authorList>
            <person name="Maeda T."/>
            <person name="Takahashi S."/>
            <person name="Yoshida T."/>
            <person name="Shimamura S."/>
            <person name="Takaki Y."/>
            <person name="Nagai Y."/>
            <person name="Toyoda A."/>
            <person name="Suzuki Y."/>
            <person name="Arimoto A."/>
            <person name="Ishii H."/>
            <person name="Satoh N."/>
            <person name="Nishiyama T."/>
            <person name="Hasebe M."/>
            <person name="Maruyama T."/>
            <person name="Minagawa J."/>
            <person name="Obokata J."/>
            <person name="Shigenobu S."/>
        </authorList>
    </citation>
    <scope>NUCLEOTIDE SEQUENCE [LARGE SCALE GENOMIC DNA]</scope>
</reference>
<dbReference type="EMBL" id="BMAT01009722">
    <property type="protein sequence ID" value="GFS12573.1"/>
    <property type="molecule type" value="Genomic_DNA"/>
</dbReference>
<evidence type="ECO:0000313" key="2">
    <source>
        <dbReference type="Proteomes" id="UP000762676"/>
    </source>
</evidence>
<proteinExistence type="predicted"/>
<evidence type="ECO:0000313" key="1">
    <source>
        <dbReference type="EMBL" id="GFS12573.1"/>
    </source>
</evidence>
<gene>
    <name evidence="1" type="ORF">ElyMa_004862500</name>
</gene>
<dbReference type="AlphaFoldDB" id="A0AAV4IPR9"/>
<organism evidence="1 2">
    <name type="scientific">Elysia marginata</name>
    <dbReference type="NCBI Taxonomy" id="1093978"/>
    <lineage>
        <taxon>Eukaryota</taxon>
        <taxon>Metazoa</taxon>
        <taxon>Spiralia</taxon>
        <taxon>Lophotrochozoa</taxon>
        <taxon>Mollusca</taxon>
        <taxon>Gastropoda</taxon>
        <taxon>Heterobranchia</taxon>
        <taxon>Euthyneura</taxon>
        <taxon>Panpulmonata</taxon>
        <taxon>Sacoglossa</taxon>
        <taxon>Placobranchoidea</taxon>
        <taxon>Plakobranchidae</taxon>
        <taxon>Elysia</taxon>
    </lineage>
</organism>
<protein>
    <submittedName>
        <fullName evidence="1">Uncharacterized protein</fullName>
    </submittedName>
</protein>
<accession>A0AAV4IPR9</accession>
<comment type="caution">
    <text evidence="1">The sequence shown here is derived from an EMBL/GenBank/DDBJ whole genome shotgun (WGS) entry which is preliminary data.</text>
</comment>
<sequence length="134" mass="16078">MKKKGKLYDLQDFEACVPGAGCKTVTMAAKDFSKWESVLSTYRLKKLEKRSFLNLSEMKEFQFRREQERLYFKTYFYQNNFTEFFLKSTFHLERPAALKKDRGVERERKLGIIKTLVPLTPEDRHSFWINILEC</sequence>
<keyword evidence="2" id="KW-1185">Reference proteome</keyword>